<evidence type="ECO:0000256" key="1">
    <source>
        <dbReference type="SAM" id="Phobius"/>
    </source>
</evidence>
<organism evidence="2 3">
    <name type="scientific">Lentzea albidocapillata subsp. violacea</name>
    <dbReference type="NCBI Taxonomy" id="128104"/>
    <lineage>
        <taxon>Bacteria</taxon>
        <taxon>Bacillati</taxon>
        <taxon>Actinomycetota</taxon>
        <taxon>Actinomycetes</taxon>
        <taxon>Pseudonocardiales</taxon>
        <taxon>Pseudonocardiaceae</taxon>
        <taxon>Lentzea</taxon>
    </lineage>
</organism>
<dbReference type="EMBL" id="FNET01000005">
    <property type="protein sequence ID" value="SDK30593.1"/>
    <property type="molecule type" value="Genomic_DNA"/>
</dbReference>
<name>A0A1G9ATP1_9PSEU</name>
<protein>
    <submittedName>
        <fullName evidence="2">Uncharacterized protein</fullName>
    </submittedName>
</protein>
<keyword evidence="1" id="KW-0812">Transmembrane</keyword>
<dbReference type="AlphaFoldDB" id="A0A1G9ATP1"/>
<accession>A0A1G9ATP1</accession>
<proteinExistence type="predicted"/>
<sequence>MLTNFVEAVGYGLAVAFLWFVWAPLVLLGAAVLLVLWANTREPGKDMRLAAAVGASVSAAWRAFRAAAKTPEDEPVDAADVAVAGGAR</sequence>
<gene>
    <name evidence="2" type="ORF">SAMN04488074_105115</name>
</gene>
<keyword evidence="1" id="KW-0472">Membrane</keyword>
<keyword evidence="1" id="KW-1133">Transmembrane helix</keyword>
<dbReference type="RefSeq" id="WP_090006165.1">
    <property type="nucleotide sequence ID" value="NZ_FNET01000005.1"/>
</dbReference>
<evidence type="ECO:0000313" key="3">
    <source>
        <dbReference type="Proteomes" id="UP000199682"/>
    </source>
</evidence>
<reference evidence="3" key="1">
    <citation type="submission" date="2016-10" db="EMBL/GenBank/DDBJ databases">
        <authorList>
            <person name="Varghese N."/>
            <person name="Submissions S."/>
        </authorList>
    </citation>
    <scope>NUCLEOTIDE SEQUENCE [LARGE SCALE GENOMIC DNA]</scope>
    <source>
        <strain evidence="3">DSM 44796</strain>
    </source>
</reference>
<dbReference type="Proteomes" id="UP000199682">
    <property type="component" value="Unassembled WGS sequence"/>
</dbReference>
<feature type="transmembrane region" description="Helical" evidence="1">
    <location>
        <begin position="12"/>
        <end position="38"/>
    </location>
</feature>
<evidence type="ECO:0000313" key="2">
    <source>
        <dbReference type="EMBL" id="SDK30593.1"/>
    </source>
</evidence>